<dbReference type="EMBL" id="JACAZI010000003">
    <property type="protein sequence ID" value="KAF7365515.1"/>
    <property type="molecule type" value="Genomic_DNA"/>
</dbReference>
<reference evidence="2" key="1">
    <citation type="submission" date="2020-05" db="EMBL/GenBank/DDBJ databases">
        <title>Mycena genomes resolve the evolution of fungal bioluminescence.</title>
        <authorList>
            <person name="Tsai I.J."/>
        </authorList>
    </citation>
    <scope>NUCLEOTIDE SEQUENCE</scope>
    <source>
        <strain evidence="2">CCC161011</strain>
    </source>
</reference>
<feature type="region of interest" description="Disordered" evidence="1">
    <location>
        <begin position="8"/>
        <end position="53"/>
    </location>
</feature>
<feature type="region of interest" description="Disordered" evidence="1">
    <location>
        <begin position="241"/>
        <end position="265"/>
    </location>
</feature>
<dbReference type="OrthoDB" id="3054503at2759"/>
<proteinExistence type="predicted"/>
<protein>
    <submittedName>
        <fullName evidence="2">Uncharacterized protein</fullName>
    </submittedName>
</protein>
<keyword evidence="3" id="KW-1185">Reference proteome</keyword>
<name>A0A8H7D8R0_9AGAR</name>
<organism evidence="2 3">
    <name type="scientific">Mycena venus</name>
    <dbReference type="NCBI Taxonomy" id="2733690"/>
    <lineage>
        <taxon>Eukaryota</taxon>
        <taxon>Fungi</taxon>
        <taxon>Dikarya</taxon>
        <taxon>Basidiomycota</taxon>
        <taxon>Agaricomycotina</taxon>
        <taxon>Agaricomycetes</taxon>
        <taxon>Agaricomycetidae</taxon>
        <taxon>Agaricales</taxon>
        <taxon>Marasmiineae</taxon>
        <taxon>Mycenaceae</taxon>
        <taxon>Mycena</taxon>
    </lineage>
</organism>
<dbReference type="Proteomes" id="UP000620124">
    <property type="component" value="Unassembled WGS sequence"/>
</dbReference>
<feature type="region of interest" description="Disordered" evidence="1">
    <location>
        <begin position="315"/>
        <end position="347"/>
    </location>
</feature>
<accession>A0A8H7D8R0</accession>
<feature type="compositionally biased region" description="Basic and acidic residues" evidence="1">
    <location>
        <begin position="437"/>
        <end position="446"/>
    </location>
</feature>
<comment type="caution">
    <text evidence="2">The sequence shown here is derived from an EMBL/GenBank/DDBJ whole genome shotgun (WGS) entry which is preliminary data.</text>
</comment>
<evidence type="ECO:0000313" key="3">
    <source>
        <dbReference type="Proteomes" id="UP000620124"/>
    </source>
</evidence>
<gene>
    <name evidence="2" type="ORF">MVEN_00424600</name>
</gene>
<feature type="region of interest" description="Disordered" evidence="1">
    <location>
        <begin position="430"/>
        <end position="484"/>
    </location>
</feature>
<evidence type="ECO:0000313" key="2">
    <source>
        <dbReference type="EMBL" id="KAF7365515.1"/>
    </source>
</evidence>
<sequence length="484" mass="53730">MDLIQYYAKYGPKARSNGDASPTKSSTSDRDLGSDASPKKLSTSGANLKVPSLQAAPAVSARANYHFDAPEDSDVEEDDSKDVSSQELRELMNQLRTPTSNEMRPRIIQFNKTHHVECNLCTDLNAECRITATSTLCQLCATKKRRCFRTDVFYQWTIRHKFNLSWTKAEEVLQEGLLLMRTKKEPVSRGKDFVPKAEANESANVPVASTSMEVRTSPRTPVPRVRKEPASIVAPIKTPTLGRARSRAPKRALVSAPPRPDHKRRKVVAFETPELKAEPEPTSIPERGREILSAPQFERKRMSERLNKPLVITLPALNKSSEPETAVQEPPSSGSPDPHLSARVTETEKRLEAVEAQLRMAELGFVTRRRVVAELDGVIGALEGNSDVHVATDRLRALHSSLLEEEEDLFPANRSWDPSQELLLDDEPDKQLNSFEPEVHDSKDDENAIVNGDPILVDDDKVEPPIGEDSLTAVDAPMEAVTAT</sequence>
<evidence type="ECO:0000256" key="1">
    <source>
        <dbReference type="SAM" id="MobiDB-lite"/>
    </source>
</evidence>
<dbReference type="AlphaFoldDB" id="A0A8H7D8R0"/>